<reference evidence="1" key="1">
    <citation type="submission" date="2020-03" db="EMBL/GenBank/DDBJ databases">
        <title>Solimonas marina sp. nov., isolated from deep seawater of the Pacific Ocean.</title>
        <authorList>
            <person name="Liu X."/>
            <person name="Lai Q."/>
            <person name="Sun F."/>
            <person name="Gai Y."/>
            <person name="Li G."/>
            <person name="Shao Z."/>
        </authorList>
    </citation>
    <scope>NUCLEOTIDE SEQUENCE</scope>
    <source>
        <strain evidence="1">C16B3</strain>
    </source>
</reference>
<proteinExistence type="predicted"/>
<name>A0A970BBJ3_9GAMM</name>
<dbReference type="RefSeq" id="WP_168149810.1">
    <property type="nucleotide sequence ID" value="NZ_JAAVXB010000016.1"/>
</dbReference>
<dbReference type="Proteomes" id="UP000653472">
    <property type="component" value="Unassembled WGS sequence"/>
</dbReference>
<organism evidence="1 2">
    <name type="scientific">Solimonas marina</name>
    <dbReference type="NCBI Taxonomy" id="2714601"/>
    <lineage>
        <taxon>Bacteria</taxon>
        <taxon>Pseudomonadati</taxon>
        <taxon>Pseudomonadota</taxon>
        <taxon>Gammaproteobacteria</taxon>
        <taxon>Nevskiales</taxon>
        <taxon>Nevskiaceae</taxon>
        <taxon>Solimonas</taxon>
    </lineage>
</organism>
<keyword evidence="2" id="KW-1185">Reference proteome</keyword>
<dbReference type="AlphaFoldDB" id="A0A970BBJ3"/>
<accession>A0A970BBJ3</accession>
<dbReference type="EMBL" id="JAAVXB010000016">
    <property type="protein sequence ID" value="NKF24501.1"/>
    <property type="molecule type" value="Genomic_DNA"/>
</dbReference>
<gene>
    <name evidence="1" type="ORF">G7Y82_19490</name>
</gene>
<protein>
    <submittedName>
        <fullName evidence="1">Uncharacterized protein</fullName>
    </submittedName>
</protein>
<comment type="caution">
    <text evidence="1">The sequence shown here is derived from an EMBL/GenBank/DDBJ whole genome shotgun (WGS) entry which is preliminary data.</text>
</comment>
<sequence>MNERLLKRWAITEKLLSEAALQVKDSAGFVECMDYIGYNEFGLALDTLAADAAHQNVDTHFWHLLKKAAEVMGRSEQVKEFRAKRYLARKSAAQQAVQSDGPASGGSAR</sequence>
<evidence type="ECO:0000313" key="1">
    <source>
        <dbReference type="EMBL" id="NKF24501.1"/>
    </source>
</evidence>
<evidence type="ECO:0000313" key="2">
    <source>
        <dbReference type="Proteomes" id="UP000653472"/>
    </source>
</evidence>